<accession>A0AAE3ZE35</accession>
<dbReference type="CDD" id="cd03293">
    <property type="entry name" value="ABC_NrtD_SsuB_transporters"/>
    <property type="match status" value="1"/>
</dbReference>
<dbReference type="PROSITE" id="PS00211">
    <property type="entry name" value="ABC_TRANSPORTER_1"/>
    <property type="match status" value="1"/>
</dbReference>
<dbReference type="EMBL" id="JAVDXW010000001">
    <property type="protein sequence ID" value="MDR7301537.1"/>
    <property type="molecule type" value="Genomic_DNA"/>
</dbReference>
<dbReference type="PROSITE" id="PS50893">
    <property type="entry name" value="ABC_TRANSPORTER_2"/>
    <property type="match status" value="1"/>
</dbReference>
<protein>
    <submittedName>
        <fullName evidence="6">NitT/TauT family transport system ATP-binding protein</fullName>
    </submittedName>
</protein>
<dbReference type="InterPro" id="IPR017871">
    <property type="entry name" value="ABC_transporter-like_CS"/>
</dbReference>
<dbReference type="InterPro" id="IPR050166">
    <property type="entry name" value="ABC_transporter_ATP-bind"/>
</dbReference>
<keyword evidence="3 6" id="KW-0067">ATP-binding</keyword>
<dbReference type="AlphaFoldDB" id="A0AAE3ZE35"/>
<evidence type="ECO:0000313" key="6">
    <source>
        <dbReference type="EMBL" id="MDR7301537.1"/>
    </source>
</evidence>
<dbReference type="Gene3D" id="3.40.50.300">
    <property type="entry name" value="P-loop containing nucleotide triphosphate hydrolases"/>
    <property type="match status" value="1"/>
</dbReference>
<evidence type="ECO:0000259" key="5">
    <source>
        <dbReference type="PROSITE" id="PS50893"/>
    </source>
</evidence>
<dbReference type="Pfam" id="PF00005">
    <property type="entry name" value="ABC_tran"/>
    <property type="match status" value="1"/>
</dbReference>
<keyword evidence="7" id="KW-1185">Reference proteome</keyword>
<name>A0AAE3ZE35_9ACTN</name>
<dbReference type="InterPro" id="IPR003439">
    <property type="entry name" value="ABC_transporter-like_ATP-bd"/>
</dbReference>
<keyword evidence="1" id="KW-0813">Transport</keyword>
<reference evidence="6" key="1">
    <citation type="submission" date="2023-07" db="EMBL/GenBank/DDBJ databases">
        <title>Sequencing the genomes of 1000 actinobacteria strains.</title>
        <authorList>
            <person name="Klenk H.-P."/>
        </authorList>
    </citation>
    <scope>NUCLEOTIDE SEQUENCE</scope>
    <source>
        <strain evidence="6">DSM 45977</strain>
    </source>
</reference>
<evidence type="ECO:0000256" key="4">
    <source>
        <dbReference type="SAM" id="MobiDB-lite"/>
    </source>
</evidence>
<evidence type="ECO:0000256" key="2">
    <source>
        <dbReference type="ARBA" id="ARBA00022741"/>
    </source>
</evidence>
<dbReference type="SMART" id="SM00382">
    <property type="entry name" value="AAA"/>
    <property type="match status" value="1"/>
</dbReference>
<dbReference type="Proteomes" id="UP001180845">
    <property type="component" value="Unassembled WGS sequence"/>
</dbReference>
<dbReference type="PANTHER" id="PTHR42788">
    <property type="entry name" value="TAURINE IMPORT ATP-BINDING PROTEIN-RELATED"/>
    <property type="match status" value="1"/>
</dbReference>
<evidence type="ECO:0000256" key="1">
    <source>
        <dbReference type="ARBA" id="ARBA00022448"/>
    </source>
</evidence>
<dbReference type="PANTHER" id="PTHR42788:SF13">
    <property type="entry name" value="ALIPHATIC SULFONATES IMPORT ATP-BINDING PROTEIN SSUB"/>
    <property type="match status" value="1"/>
</dbReference>
<evidence type="ECO:0000313" key="7">
    <source>
        <dbReference type="Proteomes" id="UP001180845"/>
    </source>
</evidence>
<gene>
    <name evidence="6" type="ORF">JOF55_001718</name>
</gene>
<feature type="compositionally biased region" description="Low complexity" evidence="4">
    <location>
        <begin position="278"/>
        <end position="291"/>
    </location>
</feature>
<dbReference type="SUPFAM" id="SSF52540">
    <property type="entry name" value="P-loop containing nucleoside triphosphate hydrolases"/>
    <property type="match status" value="1"/>
</dbReference>
<dbReference type="GO" id="GO:0016887">
    <property type="term" value="F:ATP hydrolysis activity"/>
    <property type="evidence" value="ECO:0007669"/>
    <property type="project" value="InterPro"/>
</dbReference>
<feature type="domain" description="ABC transporter" evidence="5">
    <location>
        <begin position="5"/>
        <end position="237"/>
    </location>
</feature>
<feature type="region of interest" description="Disordered" evidence="4">
    <location>
        <begin position="251"/>
        <end position="291"/>
    </location>
</feature>
<comment type="caution">
    <text evidence="6">The sequence shown here is derived from an EMBL/GenBank/DDBJ whole genome shotgun (WGS) entry which is preliminary data.</text>
</comment>
<organism evidence="6 7">
    <name type="scientific">Haloactinomyces albus</name>
    <dbReference type="NCBI Taxonomy" id="1352928"/>
    <lineage>
        <taxon>Bacteria</taxon>
        <taxon>Bacillati</taxon>
        <taxon>Actinomycetota</taxon>
        <taxon>Actinomycetes</taxon>
        <taxon>Actinopolysporales</taxon>
        <taxon>Actinopolysporaceae</taxon>
        <taxon>Haloactinomyces</taxon>
    </lineage>
</organism>
<evidence type="ECO:0000256" key="3">
    <source>
        <dbReference type="ARBA" id="ARBA00022840"/>
    </source>
</evidence>
<dbReference type="InterPro" id="IPR027417">
    <property type="entry name" value="P-loop_NTPase"/>
</dbReference>
<dbReference type="GO" id="GO:0005524">
    <property type="term" value="F:ATP binding"/>
    <property type="evidence" value="ECO:0007669"/>
    <property type="project" value="UniProtKB-KW"/>
</dbReference>
<sequence>MATMLDVAELGHTYGGGQTHTAMSDLSFTVEAGELVCIVGPSGCGKSTLLRCIARLIEPSRGQVHLHGDLVREVPEDLAVVFQDYSRSLFPWMSVRGNIEFPLRSRGVSKSERRERAEETLSRVGLPDAATKYPWQLSGGMQQRVAIARALACRPTLLLMDEPFASVDAQTRFDLEDLLLQVRREQDTTVLLVTHDIDESVYLSDRVLVLSKSPASIVADLPVGLGTDRDQITTRESETFVHLRSEIARLLRDAPEDAPETKTSVAPPEGTSIHEDSATSTASARTESADA</sequence>
<keyword evidence="2" id="KW-0547">Nucleotide-binding</keyword>
<proteinExistence type="predicted"/>
<dbReference type="InterPro" id="IPR003593">
    <property type="entry name" value="AAA+_ATPase"/>
</dbReference>